<feature type="transmembrane region" description="Helical" evidence="1">
    <location>
        <begin position="86"/>
        <end position="104"/>
    </location>
</feature>
<sequence>MAKFSLTGQKSCVWSNLSYLTDYNNNNFFTTALLYFVYVEILCIMQIKSLALFKKGATMLHNIFRLGMLLISWSTLLLYPKRAIKRFLPVTIFVTALVSILLVLSHPYKLWKVPGDIGTRLFNDLSFTLGPFFVTNLWVFRLAYGSLWQYLGINLVIDYLLAFPITKLFKKIGIYQLEKLKPIHFFSIIYSFAIFAYGFQYFFQKSKR</sequence>
<feature type="transmembrane region" description="Helical" evidence="1">
    <location>
        <begin position="63"/>
        <end position="80"/>
    </location>
</feature>
<feature type="transmembrane region" description="Helical" evidence="1">
    <location>
        <begin position="150"/>
        <end position="170"/>
    </location>
</feature>
<evidence type="ECO:0000256" key="1">
    <source>
        <dbReference type="SAM" id="Phobius"/>
    </source>
</evidence>
<reference evidence="2 3" key="1">
    <citation type="submission" date="2013-12" db="EMBL/GenBank/DDBJ databases">
        <title>NBRP : Genome information of microbial organism related human and environment.</title>
        <authorList>
            <person name="Hattori M."/>
            <person name="Oshima K."/>
            <person name="Inaba H."/>
            <person name="Suda W."/>
            <person name="Sakamoto M."/>
            <person name="Iino T."/>
            <person name="Kitahara M."/>
            <person name="Oshida Y."/>
            <person name="Iida T."/>
            <person name="Kudo T."/>
            <person name="Itoh T."/>
            <person name="Ahmed I."/>
            <person name="Ohkuma M."/>
        </authorList>
    </citation>
    <scope>NUCLEOTIDE SEQUENCE [LARGE SCALE GENOMIC DNA]</scope>
    <source>
        <strain evidence="2 3">JCM 21738</strain>
    </source>
</reference>
<feature type="transmembrane region" description="Helical" evidence="1">
    <location>
        <begin position="28"/>
        <end position="51"/>
    </location>
</feature>
<feature type="transmembrane region" description="Helical" evidence="1">
    <location>
        <begin position="182"/>
        <end position="203"/>
    </location>
</feature>
<name>W4RP42_9BACI</name>
<evidence type="ECO:0000313" key="3">
    <source>
        <dbReference type="Proteomes" id="UP000018949"/>
    </source>
</evidence>
<gene>
    <name evidence="2" type="ORF">JCM21738_2457</name>
</gene>
<keyword evidence="1" id="KW-0812">Transmembrane</keyword>
<proteinExistence type="predicted"/>
<accession>W4RP42</accession>
<dbReference type="eggNOG" id="ENOG50333AV">
    <property type="taxonomic scope" value="Bacteria"/>
</dbReference>
<dbReference type="AlphaFoldDB" id="W4RP42"/>
<keyword evidence="1" id="KW-1133">Transmembrane helix</keyword>
<feature type="transmembrane region" description="Helical" evidence="1">
    <location>
        <begin position="125"/>
        <end position="144"/>
    </location>
</feature>
<keyword evidence="1" id="KW-0472">Membrane</keyword>
<protein>
    <submittedName>
        <fullName evidence="2">Uncharacterized protein</fullName>
    </submittedName>
</protein>
<dbReference type="Proteomes" id="UP000018949">
    <property type="component" value="Unassembled WGS sequence"/>
</dbReference>
<organism evidence="2 3">
    <name type="scientific">Mesobacillus boroniphilus JCM 21738</name>
    <dbReference type="NCBI Taxonomy" id="1294265"/>
    <lineage>
        <taxon>Bacteria</taxon>
        <taxon>Bacillati</taxon>
        <taxon>Bacillota</taxon>
        <taxon>Bacilli</taxon>
        <taxon>Bacillales</taxon>
        <taxon>Bacillaceae</taxon>
        <taxon>Mesobacillus</taxon>
    </lineage>
</organism>
<keyword evidence="3" id="KW-1185">Reference proteome</keyword>
<evidence type="ECO:0000313" key="2">
    <source>
        <dbReference type="EMBL" id="GAE45633.1"/>
    </source>
</evidence>
<comment type="caution">
    <text evidence="2">The sequence shown here is derived from an EMBL/GenBank/DDBJ whole genome shotgun (WGS) entry which is preliminary data.</text>
</comment>
<dbReference type="EMBL" id="BAUW01000026">
    <property type="protein sequence ID" value="GAE45633.1"/>
    <property type="molecule type" value="Genomic_DNA"/>
</dbReference>